<sequence>MHLRMPARDLDGGIRARIVEHDDRIGETSQMIERVREQELLVPNSDHRHDPRPCRYPVKPAANDSVGRRQVAQDDVTEEGQAFSNRRRGPRQPGRAPGCGQEVPADGPDVESPDAGAHCASGLSEFLYAVIVE</sequence>
<evidence type="ECO:0000313" key="3">
    <source>
        <dbReference type="Proteomes" id="UP000832097"/>
    </source>
</evidence>
<feature type="region of interest" description="Disordered" evidence="1">
    <location>
        <begin position="40"/>
        <end position="117"/>
    </location>
</feature>
<reference evidence="2 3" key="1">
    <citation type="submission" date="2022-03" db="EMBL/GenBank/DDBJ databases">
        <title>Mucilaginibacter sp. isolated from the gut of Protaetia brevitarsis seulensis larvae.</title>
        <authorList>
            <person name="Won M."/>
            <person name="Kim S.-J."/>
            <person name="Kwon S.-W."/>
        </authorList>
    </citation>
    <scope>NUCLEOTIDE SEQUENCE [LARGE SCALE GENOMIC DNA]</scope>
    <source>
        <strain evidence="2 3">CFWR-12</strain>
    </source>
</reference>
<dbReference type="Proteomes" id="UP000832097">
    <property type="component" value="Chromosome"/>
</dbReference>
<organism evidence="2 3">
    <name type="scientific">Agromyces larvae</name>
    <dbReference type="NCBI Taxonomy" id="2929802"/>
    <lineage>
        <taxon>Bacteria</taxon>
        <taxon>Bacillati</taxon>
        <taxon>Actinomycetota</taxon>
        <taxon>Actinomycetes</taxon>
        <taxon>Micrococcales</taxon>
        <taxon>Microbacteriaceae</taxon>
        <taxon>Agromyces</taxon>
    </lineage>
</organism>
<evidence type="ECO:0000256" key="1">
    <source>
        <dbReference type="SAM" id="MobiDB-lite"/>
    </source>
</evidence>
<keyword evidence="3" id="KW-1185">Reference proteome</keyword>
<evidence type="ECO:0000313" key="2">
    <source>
        <dbReference type="EMBL" id="UOE44489.1"/>
    </source>
</evidence>
<feature type="compositionally biased region" description="Basic and acidic residues" evidence="1">
    <location>
        <begin position="40"/>
        <end position="53"/>
    </location>
</feature>
<dbReference type="RefSeq" id="WP_243556339.1">
    <property type="nucleotide sequence ID" value="NZ_CP094528.1"/>
</dbReference>
<proteinExistence type="predicted"/>
<dbReference type="EMBL" id="CP094528">
    <property type="protein sequence ID" value="UOE44489.1"/>
    <property type="molecule type" value="Genomic_DNA"/>
</dbReference>
<protein>
    <submittedName>
        <fullName evidence="2">Uncharacterized protein</fullName>
    </submittedName>
</protein>
<accession>A0ABY4C0F4</accession>
<name>A0ABY4C0F4_9MICO</name>
<gene>
    <name evidence="2" type="ORF">MTO99_01465</name>
</gene>